<evidence type="ECO:0000259" key="6">
    <source>
        <dbReference type="PROSITE" id="PS51123"/>
    </source>
</evidence>
<dbReference type="RefSeq" id="WP_110804847.1">
    <property type="nucleotide sequence ID" value="NZ_QJTK01000003.1"/>
</dbReference>
<name>A0A318U1Q0_9RHOB</name>
<keyword evidence="3" id="KW-0998">Cell outer membrane</keyword>
<sequence>MRGRITVLTTTAFVGALVLSAFIAGGSATIIEQRSRKAVKLALEAASHSWVQVETDGLQVILLGTAPSEAERFRAVTLVSTVVDSSRIVDNTDAEVEKAIAPPDFSLQMLRNDEGISLIGLVPAGTDRKALLGRLTQLAGDGTVTDMLESADYPVPGGWKSALDFGITALSELPRAKVSILPGKVGVEAITDSPEEKADAETFLNRRRPTEIKLEAKISAPRPVITPFTLRFLIDIDGPRFDACSADTERASGRIMAAARKVGAKGDLDCTVGMGVPSPQWGAAVEMAIAALGQLGGGTVTFSDADIALVAADTTDPVVYDRVVGDLESNLPEVFSLKAELAKKAEAKDTVPEFSALLREDGQVELRGRVTSDRSRAALESFAHAQFGAKSVYAATRVDTGLPEGWPLRTLTALEALKLMHDGTVTVTPDVIRLSGVTGDRQASDKAAGLFARRLGETAPIALSVKYDRRLDAMLSLPDGNECVARLNGALAKHKLAFEPSAARIKAEDAEQLDALAKVMAQCQDYRMEVAGHTDSQGSDEGNRKLSQARAEAVITALEARGVQTRNLTPKGYGESQPIADNDTDKGRESNRRIEFVLLDAKPVGGEGQVDLPVTPPEPPVSAPPAPPKPSPVAPIEAMPDLVLDESAVEGAAPMEDAHGEPMPESSDAPAADASAADVPADTPPAADAATTAPEAVAPDAAAPDAALPAAEAAIEIQVNPAAQSPGHPKPRPKKLGGLNN</sequence>
<evidence type="ECO:0000313" key="7">
    <source>
        <dbReference type="EMBL" id="PYF11063.1"/>
    </source>
</evidence>
<dbReference type="InterPro" id="IPR036737">
    <property type="entry name" value="OmpA-like_sf"/>
</dbReference>
<evidence type="ECO:0000256" key="3">
    <source>
        <dbReference type="ARBA" id="ARBA00023237"/>
    </source>
</evidence>
<comment type="subcellular location">
    <subcellularLocation>
        <location evidence="1">Cell outer membrane</location>
    </subcellularLocation>
</comment>
<proteinExistence type="predicted"/>
<dbReference type="CDD" id="cd07185">
    <property type="entry name" value="OmpA_C-like"/>
    <property type="match status" value="1"/>
</dbReference>
<dbReference type="AlphaFoldDB" id="A0A318U1Q0"/>
<keyword evidence="8" id="KW-1185">Reference proteome</keyword>
<keyword evidence="2 4" id="KW-0472">Membrane</keyword>
<accession>A0A318U1Q0</accession>
<protein>
    <submittedName>
        <fullName evidence="7">OOP family OmpA-OmpF porin</fullName>
    </submittedName>
</protein>
<dbReference type="Proteomes" id="UP000247727">
    <property type="component" value="Unassembled WGS sequence"/>
</dbReference>
<feature type="domain" description="OmpA-like" evidence="6">
    <location>
        <begin position="485"/>
        <end position="602"/>
    </location>
</feature>
<dbReference type="PROSITE" id="PS51123">
    <property type="entry name" value="OMPA_2"/>
    <property type="match status" value="1"/>
</dbReference>
<dbReference type="PANTHER" id="PTHR30329:SF21">
    <property type="entry name" value="LIPOPROTEIN YIAD-RELATED"/>
    <property type="match status" value="1"/>
</dbReference>
<dbReference type="Gene3D" id="3.40.1520.20">
    <property type="match status" value="2"/>
</dbReference>
<dbReference type="InterPro" id="IPR006664">
    <property type="entry name" value="OMP_bac"/>
</dbReference>
<evidence type="ECO:0000256" key="1">
    <source>
        <dbReference type="ARBA" id="ARBA00004442"/>
    </source>
</evidence>
<evidence type="ECO:0000313" key="8">
    <source>
        <dbReference type="Proteomes" id="UP000247727"/>
    </source>
</evidence>
<reference evidence="7 8" key="1">
    <citation type="submission" date="2018-06" db="EMBL/GenBank/DDBJ databases">
        <title>Genomic Encyclopedia of Type Strains, Phase III (KMG-III): the genomes of soil and plant-associated and newly described type strains.</title>
        <authorList>
            <person name="Whitman W."/>
        </authorList>
    </citation>
    <scope>NUCLEOTIDE SEQUENCE [LARGE SCALE GENOMIC DNA]</scope>
    <source>
        <strain evidence="7 8">JA737</strain>
    </source>
</reference>
<feature type="compositionally biased region" description="Low complexity" evidence="5">
    <location>
        <begin position="664"/>
        <end position="714"/>
    </location>
</feature>
<dbReference type="EMBL" id="QJTK01000003">
    <property type="protein sequence ID" value="PYF11063.1"/>
    <property type="molecule type" value="Genomic_DNA"/>
</dbReference>
<evidence type="ECO:0000256" key="2">
    <source>
        <dbReference type="ARBA" id="ARBA00023136"/>
    </source>
</evidence>
<dbReference type="InterPro" id="IPR007055">
    <property type="entry name" value="BON_dom"/>
</dbReference>
<comment type="caution">
    <text evidence="7">The sequence shown here is derived from an EMBL/GenBank/DDBJ whole genome shotgun (WGS) entry which is preliminary data.</text>
</comment>
<dbReference type="Pfam" id="PF04972">
    <property type="entry name" value="BON"/>
    <property type="match status" value="1"/>
</dbReference>
<dbReference type="OrthoDB" id="5525824at2"/>
<dbReference type="InterPro" id="IPR006665">
    <property type="entry name" value="OmpA-like"/>
</dbReference>
<evidence type="ECO:0000256" key="5">
    <source>
        <dbReference type="SAM" id="MobiDB-lite"/>
    </source>
</evidence>
<dbReference type="GO" id="GO:0009279">
    <property type="term" value="C:cell outer membrane"/>
    <property type="evidence" value="ECO:0007669"/>
    <property type="project" value="UniProtKB-SubCell"/>
</dbReference>
<feature type="region of interest" description="Disordered" evidence="5">
    <location>
        <begin position="565"/>
        <end position="741"/>
    </location>
</feature>
<evidence type="ECO:0000256" key="4">
    <source>
        <dbReference type="PROSITE-ProRule" id="PRU00473"/>
    </source>
</evidence>
<dbReference type="InterPro" id="IPR050330">
    <property type="entry name" value="Bact_OuterMem_StrucFunc"/>
</dbReference>
<dbReference type="SUPFAM" id="SSF103088">
    <property type="entry name" value="OmpA-like"/>
    <property type="match status" value="1"/>
</dbReference>
<gene>
    <name evidence="7" type="ORF">C8J30_103159</name>
</gene>
<feature type="compositionally biased region" description="Basic and acidic residues" evidence="5">
    <location>
        <begin position="583"/>
        <end position="595"/>
    </location>
</feature>
<dbReference type="PRINTS" id="PR01021">
    <property type="entry name" value="OMPADOMAIN"/>
</dbReference>
<dbReference type="Gene3D" id="3.30.1330.60">
    <property type="entry name" value="OmpA-like domain"/>
    <property type="match status" value="1"/>
</dbReference>
<dbReference type="Pfam" id="PF00691">
    <property type="entry name" value="OmpA"/>
    <property type="match status" value="1"/>
</dbReference>
<feature type="compositionally biased region" description="Pro residues" evidence="5">
    <location>
        <begin position="614"/>
        <end position="633"/>
    </location>
</feature>
<dbReference type="PANTHER" id="PTHR30329">
    <property type="entry name" value="STATOR ELEMENT OF FLAGELLAR MOTOR COMPLEX"/>
    <property type="match status" value="1"/>
</dbReference>
<organism evidence="7 8">
    <name type="scientific">Rhodobacter viridis</name>
    <dbReference type="NCBI Taxonomy" id="1054202"/>
    <lineage>
        <taxon>Bacteria</taxon>
        <taxon>Pseudomonadati</taxon>
        <taxon>Pseudomonadota</taxon>
        <taxon>Alphaproteobacteria</taxon>
        <taxon>Rhodobacterales</taxon>
        <taxon>Rhodobacter group</taxon>
        <taxon>Rhodobacter</taxon>
    </lineage>
</organism>